<name>A0ABY6QDF8_9PSED</name>
<evidence type="ECO:0000313" key="6">
    <source>
        <dbReference type="Proteomes" id="UP001164116"/>
    </source>
</evidence>
<dbReference type="Proteomes" id="UP001164116">
    <property type="component" value="Chromosome"/>
</dbReference>
<dbReference type="InterPro" id="IPR035959">
    <property type="entry name" value="RutC-like_sf"/>
</dbReference>
<dbReference type="SUPFAM" id="SSF55298">
    <property type="entry name" value="YjgF-like"/>
    <property type="match status" value="1"/>
</dbReference>
<organism evidence="5 6">
    <name type="scientific">Pseudomonas quebecensis</name>
    <dbReference type="NCBI Taxonomy" id="2995174"/>
    <lineage>
        <taxon>Bacteria</taxon>
        <taxon>Pseudomonadati</taxon>
        <taxon>Pseudomonadota</taxon>
        <taxon>Gammaproteobacteria</taxon>
        <taxon>Pseudomonadales</taxon>
        <taxon>Pseudomonadaceae</taxon>
        <taxon>Pseudomonas</taxon>
    </lineage>
</organism>
<dbReference type="InterPro" id="IPR001638">
    <property type="entry name" value="Solute-binding_3/MltF_N"/>
</dbReference>
<evidence type="ECO:0000256" key="1">
    <source>
        <dbReference type="ARBA" id="ARBA00010333"/>
    </source>
</evidence>
<keyword evidence="6" id="KW-1185">Reference proteome</keyword>
<dbReference type="SMART" id="SM00062">
    <property type="entry name" value="PBPb"/>
    <property type="match status" value="1"/>
</dbReference>
<keyword evidence="2 3" id="KW-0732">Signal</keyword>
<evidence type="ECO:0000313" key="5">
    <source>
        <dbReference type="EMBL" id="UZW17568.1"/>
    </source>
</evidence>
<sequence length="389" mass="42219">MILTRLMLALALCTMTGVLCSTAYAKEKRSQVIRFGVEPLVPPFESRNAKGELVGLNIELGNALCAQLKRRCEWVDQSYATNLAALEAGRFDAIMPMSSTPARRKQIDFTDNLYPLETRLVARRDLALQPDLKVLQGRRIGVLAGTSREAYALARWAPHGVEVKTFKLNAQLIESLRKGEIDATLQDSIEISQALLKTAQGVDFAFAGPAIKDEMLGTGVAIGLSKTDPELRDALNQALQRLKDNGQHAAITGRYLAAAPAPQRPVLQPLGFSPADAGLPFSQTVRAGSLLFLSGLLGLDSAGKRVPGGIEAETARALESMRTILKDKGLSMERVVKCTVILADINDFAAMNKVYSRYFPANHLPARTAFAAGRLLLDARIEIECVASY</sequence>
<evidence type="ECO:0000256" key="2">
    <source>
        <dbReference type="ARBA" id="ARBA00022729"/>
    </source>
</evidence>
<dbReference type="Gene3D" id="3.30.1330.40">
    <property type="entry name" value="RutC-like"/>
    <property type="match status" value="1"/>
</dbReference>
<proteinExistence type="inferred from homology"/>
<dbReference type="EMBL" id="CP112866">
    <property type="protein sequence ID" value="UZW17568.1"/>
    <property type="molecule type" value="Genomic_DNA"/>
</dbReference>
<protein>
    <submittedName>
        <fullName evidence="5">Transporter substrate-binding domain-containing protein</fullName>
    </submittedName>
</protein>
<feature type="chain" id="PRO_5046643884" evidence="3">
    <location>
        <begin position="26"/>
        <end position="389"/>
    </location>
</feature>
<evidence type="ECO:0000259" key="4">
    <source>
        <dbReference type="SMART" id="SM00062"/>
    </source>
</evidence>
<evidence type="ECO:0000256" key="3">
    <source>
        <dbReference type="SAM" id="SignalP"/>
    </source>
</evidence>
<dbReference type="SUPFAM" id="SSF53850">
    <property type="entry name" value="Periplasmic binding protein-like II"/>
    <property type="match status" value="1"/>
</dbReference>
<feature type="signal peptide" evidence="3">
    <location>
        <begin position="1"/>
        <end position="25"/>
    </location>
</feature>
<dbReference type="Gene3D" id="3.40.190.10">
    <property type="entry name" value="Periplasmic binding protein-like II"/>
    <property type="match status" value="2"/>
</dbReference>
<dbReference type="RefSeq" id="WP_266247995.1">
    <property type="nucleotide sequence ID" value="NZ_CP112866.1"/>
</dbReference>
<dbReference type="Pfam" id="PF01042">
    <property type="entry name" value="Ribonuc_L-PSP"/>
    <property type="match status" value="1"/>
</dbReference>
<dbReference type="CDD" id="cd00448">
    <property type="entry name" value="YjgF_YER057c_UK114_family"/>
    <property type="match status" value="1"/>
</dbReference>
<dbReference type="InterPro" id="IPR006175">
    <property type="entry name" value="YjgF/YER057c/UK114"/>
</dbReference>
<accession>A0ABY6QDF8</accession>
<comment type="similarity">
    <text evidence="1">Belongs to the bacterial solute-binding protein 3 family.</text>
</comment>
<reference evidence="5" key="1">
    <citation type="submission" date="2022-11" db="EMBL/GenBank/DDBJ databases">
        <title>Taxonomic description of a new Pseudomonas species.</title>
        <authorList>
            <person name="Tambong J.T."/>
        </authorList>
    </citation>
    <scope>NUCLEOTIDE SEQUENCE</scope>
    <source>
        <strain evidence="5">S1Bt42</strain>
    </source>
</reference>
<dbReference type="Pfam" id="PF00497">
    <property type="entry name" value="SBP_bac_3"/>
    <property type="match status" value="1"/>
</dbReference>
<dbReference type="PANTHER" id="PTHR35936:SF13">
    <property type="entry name" value="HISTIDINE-BINDING PERIPLASMIC PROTEIN"/>
    <property type="match status" value="1"/>
</dbReference>
<dbReference type="PANTHER" id="PTHR35936">
    <property type="entry name" value="MEMBRANE-BOUND LYTIC MUREIN TRANSGLYCOSYLASE F"/>
    <property type="match status" value="1"/>
</dbReference>
<gene>
    <name evidence="5" type="ORF">OSC50_19550</name>
</gene>
<feature type="domain" description="Solute-binding protein family 3/N-terminal" evidence="4">
    <location>
        <begin position="32"/>
        <end position="259"/>
    </location>
</feature>